<sequence>MSNLVIGLSLTGILLGWVLIRYFSASKQQDQMVAEQRIKDAKYQRVLESAKAAEREEKIFKAQTGHVASQLSLAKEYELTNVQKAIEWYAQAAEQDNDIAQNALARLCRLNQDDPDGAAKSKYWEQVVRAKGKQPEALFELGRYQVRGFGCGVDIEAGIENITTAAEKNYIAAQQFLGDWFVAELNSKKEPFMAFCWRLRSAINEDATGCIRTAFCYQSGLGVEKDRTCAIYWLERAAELGNSEAQYLAGKMHLGHGATDSAIAYTWFSIANASGHKQAKTERDDVVQFISIESILNVQNVANSIFKLLKKQPLPTHKVIDLLDRVYGRDGYRPREEMLEVAAVGQLDEGLYLQLLEESNVAEAFDNSLTYEVLADADKPSDEITNVAAPDDVQTDEQQNIKNETAAKEYQQQNWATSWDNISVEMDKS</sequence>
<dbReference type="Pfam" id="PF08238">
    <property type="entry name" value="Sel1"/>
    <property type="match status" value="4"/>
</dbReference>
<accession>L8JGG7</accession>
<name>L8JGG7_9GAMM</name>
<dbReference type="Proteomes" id="UP000011134">
    <property type="component" value="Unassembled WGS sequence"/>
</dbReference>
<keyword evidence="2" id="KW-1185">Reference proteome</keyword>
<dbReference type="SMART" id="SM00671">
    <property type="entry name" value="SEL1"/>
    <property type="match status" value="4"/>
</dbReference>
<dbReference type="SUPFAM" id="SSF81901">
    <property type="entry name" value="HCP-like"/>
    <property type="match status" value="1"/>
</dbReference>
<organism evidence="1 2">
    <name type="scientific">Photobacterium marinum</name>
    <dbReference type="NCBI Taxonomy" id="1056511"/>
    <lineage>
        <taxon>Bacteria</taxon>
        <taxon>Pseudomonadati</taxon>
        <taxon>Pseudomonadota</taxon>
        <taxon>Gammaproteobacteria</taxon>
        <taxon>Vibrionales</taxon>
        <taxon>Vibrionaceae</taxon>
        <taxon>Photobacterium</taxon>
    </lineage>
</organism>
<protein>
    <submittedName>
        <fullName evidence="1">TPR repeat protein, SEL1 subfamily</fullName>
    </submittedName>
</protein>
<evidence type="ECO:0000313" key="2">
    <source>
        <dbReference type="Proteomes" id="UP000011134"/>
    </source>
</evidence>
<dbReference type="AlphaFoldDB" id="L8JGG7"/>
<dbReference type="InterPro" id="IPR052945">
    <property type="entry name" value="Mitotic_Regulator"/>
</dbReference>
<dbReference type="EMBL" id="AMZO01000006">
    <property type="protein sequence ID" value="ELR66522.1"/>
    <property type="molecule type" value="Genomic_DNA"/>
</dbReference>
<dbReference type="Gene3D" id="1.25.40.10">
    <property type="entry name" value="Tetratricopeptide repeat domain"/>
    <property type="match status" value="2"/>
</dbReference>
<dbReference type="OrthoDB" id="6114904at2"/>
<dbReference type="PANTHER" id="PTHR43628">
    <property type="entry name" value="ACTIVATOR OF C KINASE PROTEIN 1-RELATED"/>
    <property type="match status" value="1"/>
</dbReference>
<proteinExistence type="predicted"/>
<dbReference type="PANTHER" id="PTHR43628:SF1">
    <property type="entry name" value="CHITIN SYNTHASE REGULATORY FACTOR 2-RELATED"/>
    <property type="match status" value="1"/>
</dbReference>
<dbReference type="RefSeq" id="WP_007463227.1">
    <property type="nucleotide sequence ID" value="NZ_AMZO01000006.1"/>
</dbReference>
<dbReference type="InterPro" id="IPR011990">
    <property type="entry name" value="TPR-like_helical_dom_sf"/>
</dbReference>
<reference evidence="1 2" key="1">
    <citation type="submission" date="2012-12" db="EMBL/GenBank/DDBJ databases">
        <title>Genome Assembly of Photobacterium sp. AK15.</title>
        <authorList>
            <person name="Khatri I."/>
            <person name="Vaidya B."/>
            <person name="Srinivas T.N.R."/>
            <person name="Subramanian S."/>
            <person name="Pinnaka A."/>
        </authorList>
    </citation>
    <scope>NUCLEOTIDE SEQUENCE [LARGE SCALE GENOMIC DNA]</scope>
    <source>
        <strain evidence="1 2">AK15</strain>
    </source>
</reference>
<dbReference type="InterPro" id="IPR006597">
    <property type="entry name" value="Sel1-like"/>
</dbReference>
<comment type="caution">
    <text evidence="1">The sequence shown here is derived from an EMBL/GenBank/DDBJ whole genome shotgun (WGS) entry which is preliminary data.</text>
</comment>
<gene>
    <name evidence="1" type="ORF">C942_04220</name>
</gene>
<evidence type="ECO:0000313" key="1">
    <source>
        <dbReference type="EMBL" id="ELR66522.1"/>
    </source>
</evidence>
<dbReference type="PATRIC" id="fig|1056511.3.peg.1050"/>